<dbReference type="EMBL" id="BTGC01000008">
    <property type="protein sequence ID" value="GMM52224.1"/>
    <property type="molecule type" value="Genomic_DNA"/>
</dbReference>
<dbReference type="AlphaFoldDB" id="A0AAV5RL28"/>
<dbReference type="Gene3D" id="3.10.20.90">
    <property type="entry name" value="Phosphatidylinositol 3-kinase Catalytic Subunit, Chain A, domain 1"/>
    <property type="match status" value="1"/>
</dbReference>
<protein>
    <recommendedName>
        <fullName evidence="4">DNA damage-inducible protein 1</fullName>
    </recommendedName>
</protein>
<dbReference type="PROSITE" id="PS50030">
    <property type="entry name" value="UBA"/>
    <property type="match status" value="1"/>
</dbReference>
<keyword evidence="6" id="KW-0064">Aspartyl protease</keyword>
<gene>
    <name evidence="10" type="ORF">DASB73_031870</name>
</gene>
<accession>A0AAV5RL28</accession>
<dbReference type="InterPro" id="IPR015940">
    <property type="entry name" value="UBA"/>
</dbReference>
<dbReference type="SUPFAM" id="SSF46934">
    <property type="entry name" value="UBA-like"/>
    <property type="match status" value="1"/>
</dbReference>
<dbReference type="InterPro" id="IPR009060">
    <property type="entry name" value="UBA-like_sf"/>
</dbReference>
<dbReference type="SUPFAM" id="SSF50630">
    <property type="entry name" value="Acid proteases"/>
    <property type="match status" value="1"/>
</dbReference>
<dbReference type="Pfam" id="PF09668">
    <property type="entry name" value="Asp_protease"/>
    <property type="match status" value="1"/>
</dbReference>
<evidence type="ECO:0000256" key="8">
    <source>
        <dbReference type="SAM" id="MobiDB-lite"/>
    </source>
</evidence>
<evidence type="ECO:0000256" key="5">
    <source>
        <dbReference type="ARBA" id="ARBA00022670"/>
    </source>
</evidence>
<dbReference type="GO" id="GO:0006508">
    <property type="term" value="P:proteolysis"/>
    <property type="evidence" value="ECO:0007669"/>
    <property type="project" value="UniProtKB-KW"/>
</dbReference>
<keyword evidence="5" id="KW-0645">Protease</keyword>
<evidence type="ECO:0000256" key="4">
    <source>
        <dbReference type="ARBA" id="ARBA00021491"/>
    </source>
</evidence>
<organism evidence="10 11">
    <name type="scientific">Starmerella bacillaris</name>
    <name type="common">Yeast</name>
    <name type="synonym">Candida zemplinina</name>
    <dbReference type="NCBI Taxonomy" id="1247836"/>
    <lineage>
        <taxon>Eukaryota</taxon>
        <taxon>Fungi</taxon>
        <taxon>Dikarya</taxon>
        <taxon>Ascomycota</taxon>
        <taxon>Saccharomycotina</taxon>
        <taxon>Dipodascomycetes</taxon>
        <taxon>Dipodascales</taxon>
        <taxon>Trichomonascaceae</taxon>
        <taxon>Starmerella</taxon>
    </lineage>
</organism>
<comment type="similarity">
    <text evidence="2">Belongs to the DDI1 family.</text>
</comment>
<comment type="function">
    <text evidence="1">Probable aspartic protease. May be involved in the regulation of exocytosis. Acts as a linker between the 19S proteasome and polyubiquitinated proteins via UBA domain interactions with ubiquitin for their subsequent degradation. Required for S-phase checkpoint control.</text>
</comment>
<dbReference type="Gene3D" id="1.10.8.10">
    <property type="entry name" value="DNA helicase RuvA subunit, C-terminal domain"/>
    <property type="match status" value="1"/>
</dbReference>
<feature type="domain" description="UBA" evidence="9">
    <location>
        <begin position="411"/>
        <end position="450"/>
    </location>
</feature>
<dbReference type="PANTHER" id="PTHR12917:SF1">
    <property type="entry name" value="AT13091P"/>
    <property type="match status" value="1"/>
</dbReference>
<sequence length="455" mass="49269">MLLTIAFNDSENVIPINVPDDMLVSDLCNYAAQEGKREITADIQLLHNGVALNKNVPISSTGVKDESILVFVYNPNLNVTTPAPLVSSNNGSSVSLNSSTSNSEISPQLEAIRTQILYEPTMFAQLSQRFPSLADSLHNPAEFQREYLKHFAKNKDPNAPETRDIEENFFLAMQEMPEAFTTVTMLYVPVEINGVKVKGFVDSGAQATIMSANCASACNLGHLIDKRYKGTAVGVGQAEIWGRIHIVPIKIGESFFPCSLTVLNDNKLDLLIGLDTLRHHQAQIDLKNNCLRMGDQSLPFLGESEIPKNFMNQSNPPPTNDTNQKNNTANSTPGTSTVTKPPNTTFNTPGQVLGSQPYQRPLTQQRPPSSQPNAIPSLSSGPPPGPPPTSTQALQMPQAPPPLTQSHSAPAVDPKVKQLTELGFTEAASRKALMDSGGNTEVAAALLFERDYPDA</sequence>
<keyword evidence="7" id="KW-0378">Hydrolase</keyword>
<dbReference type="InterPro" id="IPR029071">
    <property type="entry name" value="Ubiquitin-like_domsf"/>
</dbReference>
<dbReference type="CDD" id="cd05479">
    <property type="entry name" value="RP_DDI"/>
    <property type="match status" value="1"/>
</dbReference>
<dbReference type="SMART" id="SM00165">
    <property type="entry name" value="UBA"/>
    <property type="match status" value="1"/>
</dbReference>
<dbReference type="InterPro" id="IPR019103">
    <property type="entry name" value="Peptidase_aspartic_DDI1-type"/>
</dbReference>
<dbReference type="Gene3D" id="2.40.70.10">
    <property type="entry name" value="Acid Proteases"/>
    <property type="match status" value="1"/>
</dbReference>
<dbReference type="SUPFAM" id="SSF54236">
    <property type="entry name" value="Ubiquitin-like"/>
    <property type="match status" value="1"/>
</dbReference>
<keyword evidence="11" id="KW-1185">Reference proteome</keyword>
<dbReference type="PANTHER" id="PTHR12917">
    <property type="entry name" value="ASPARTYL PROTEASE DDI-RELATED"/>
    <property type="match status" value="1"/>
</dbReference>
<feature type="compositionally biased region" description="Polar residues" evidence="8">
    <location>
        <begin position="310"/>
        <end position="374"/>
    </location>
</feature>
<comment type="caution">
    <text evidence="10">The sequence shown here is derived from an EMBL/GenBank/DDBJ whole genome shotgun (WGS) entry which is preliminary data.</text>
</comment>
<evidence type="ECO:0000256" key="3">
    <source>
        <dbReference type="ARBA" id="ARBA00011128"/>
    </source>
</evidence>
<dbReference type="GO" id="GO:0004190">
    <property type="term" value="F:aspartic-type endopeptidase activity"/>
    <property type="evidence" value="ECO:0007669"/>
    <property type="project" value="UniProtKB-KW"/>
</dbReference>
<comment type="subunit">
    <text evidence="3">Binds ubiquitin and polyubiquitinated proteins.</text>
</comment>
<feature type="region of interest" description="Disordered" evidence="8">
    <location>
        <begin position="306"/>
        <end position="415"/>
    </location>
</feature>
<name>A0AAV5RL28_STABA</name>
<dbReference type="Proteomes" id="UP001362899">
    <property type="component" value="Unassembled WGS sequence"/>
</dbReference>
<proteinExistence type="inferred from homology"/>
<evidence type="ECO:0000256" key="6">
    <source>
        <dbReference type="ARBA" id="ARBA00022750"/>
    </source>
</evidence>
<evidence type="ECO:0000256" key="7">
    <source>
        <dbReference type="ARBA" id="ARBA00022801"/>
    </source>
</evidence>
<reference evidence="10 11" key="1">
    <citation type="journal article" date="2023" name="Elife">
        <title>Identification of key yeast species and microbe-microbe interactions impacting larval growth of Drosophila in the wild.</title>
        <authorList>
            <person name="Mure A."/>
            <person name="Sugiura Y."/>
            <person name="Maeda R."/>
            <person name="Honda K."/>
            <person name="Sakurai N."/>
            <person name="Takahashi Y."/>
            <person name="Watada M."/>
            <person name="Katoh T."/>
            <person name="Gotoh A."/>
            <person name="Gotoh Y."/>
            <person name="Taniguchi I."/>
            <person name="Nakamura K."/>
            <person name="Hayashi T."/>
            <person name="Katayama T."/>
            <person name="Uemura T."/>
            <person name="Hattori Y."/>
        </authorList>
    </citation>
    <scope>NUCLEOTIDE SEQUENCE [LARGE SCALE GENOMIC DNA]</scope>
    <source>
        <strain evidence="10 11">SB-73</strain>
    </source>
</reference>
<evidence type="ECO:0000256" key="2">
    <source>
        <dbReference type="ARBA" id="ARBA00009136"/>
    </source>
</evidence>
<evidence type="ECO:0000313" key="11">
    <source>
        <dbReference type="Proteomes" id="UP001362899"/>
    </source>
</evidence>
<dbReference type="InterPro" id="IPR021109">
    <property type="entry name" value="Peptidase_aspartic_dom_sf"/>
</dbReference>
<evidence type="ECO:0000313" key="10">
    <source>
        <dbReference type="EMBL" id="GMM52224.1"/>
    </source>
</evidence>
<evidence type="ECO:0000256" key="1">
    <source>
        <dbReference type="ARBA" id="ARBA00003231"/>
    </source>
</evidence>
<dbReference type="Pfam" id="PF22562">
    <property type="entry name" value="UBA_7"/>
    <property type="match status" value="1"/>
</dbReference>
<evidence type="ECO:0000259" key="9">
    <source>
        <dbReference type="PROSITE" id="PS50030"/>
    </source>
</evidence>